<gene>
    <name evidence="1" type="ORF">A3D56_04095</name>
</gene>
<dbReference type="EMBL" id="MHRP01000048">
    <property type="protein sequence ID" value="OHA25676.1"/>
    <property type="molecule type" value="Genomic_DNA"/>
</dbReference>
<proteinExistence type="predicted"/>
<accession>A0A1G2MP96</accession>
<protein>
    <submittedName>
        <fullName evidence="1">Uncharacterized protein</fullName>
    </submittedName>
</protein>
<organism evidence="1 2">
    <name type="scientific">Candidatus Taylorbacteria bacterium RIFCSPHIGHO2_02_FULL_45_35</name>
    <dbReference type="NCBI Taxonomy" id="1802311"/>
    <lineage>
        <taxon>Bacteria</taxon>
        <taxon>Candidatus Tayloriibacteriota</taxon>
    </lineage>
</organism>
<dbReference type="Proteomes" id="UP000177943">
    <property type="component" value="Unassembled WGS sequence"/>
</dbReference>
<reference evidence="1 2" key="1">
    <citation type="journal article" date="2016" name="Nat. Commun.">
        <title>Thousands of microbial genomes shed light on interconnected biogeochemical processes in an aquifer system.</title>
        <authorList>
            <person name="Anantharaman K."/>
            <person name="Brown C.T."/>
            <person name="Hug L.A."/>
            <person name="Sharon I."/>
            <person name="Castelle C.J."/>
            <person name="Probst A.J."/>
            <person name="Thomas B.C."/>
            <person name="Singh A."/>
            <person name="Wilkins M.J."/>
            <person name="Karaoz U."/>
            <person name="Brodie E.L."/>
            <person name="Williams K.H."/>
            <person name="Hubbard S.S."/>
            <person name="Banfield J.F."/>
        </authorList>
    </citation>
    <scope>NUCLEOTIDE SEQUENCE [LARGE SCALE GENOMIC DNA]</scope>
</reference>
<name>A0A1G2MP96_9BACT</name>
<comment type="caution">
    <text evidence="1">The sequence shown here is derived from an EMBL/GenBank/DDBJ whole genome shotgun (WGS) entry which is preliminary data.</text>
</comment>
<dbReference type="AlphaFoldDB" id="A0A1G2MP96"/>
<evidence type="ECO:0000313" key="2">
    <source>
        <dbReference type="Proteomes" id="UP000177943"/>
    </source>
</evidence>
<sequence>MKKITTAIVVLQSTAPALQNPMLQKTLDEIGGKEASGSRRTDKTDKVVAETKLYRHGGKMGWPALNLGAALCEAGKHVQAKLGAAKKTSAITKSTGRGPIPTIVGFTKSFYPFTGVDAETGEIEWEPNGARTVNPQTGGSNRTVRPLLNRWEMEVEFTYTGEFSDDTMLELWQKAGEKAGLGDGRPSAPNKPLPIPHGTFKVVSFKITKREQVDDSVKIEFAPDFREAAARGNGDIKPTVELASVTPRPEMVVTS</sequence>
<evidence type="ECO:0000313" key="1">
    <source>
        <dbReference type="EMBL" id="OHA25676.1"/>
    </source>
</evidence>